<protein>
    <submittedName>
        <fullName evidence="2">Uncharacterized protein</fullName>
    </submittedName>
</protein>
<evidence type="ECO:0000256" key="1">
    <source>
        <dbReference type="SAM" id="MobiDB-lite"/>
    </source>
</evidence>
<dbReference type="HOGENOM" id="CLU_2082029_0_0_6"/>
<reference evidence="2 3" key="1">
    <citation type="journal article" date="2004" name="PLoS Biol.">
        <title>Genomic insights into methanotrophy: the complete genome sequence of Methylococcus capsulatus (Bath).</title>
        <authorList>
            <person name="Ward N.L."/>
            <person name="Larsen O."/>
            <person name="Sakwa J."/>
            <person name="Bruseth L."/>
            <person name="Khouri H.M."/>
            <person name="Durkin A.S."/>
            <person name="Dimitrov G."/>
            <person name="Jiang L."/>
            <person name="Scanlan D."/>
            <person name="Kang K.H."/>
            <person name="Lewis M.R."/>
            <person name="Nelson K.E."/>
            <person name="Methe B.A."/>
            <person name="Wu M."/>
            <person name="Heidelberg J.F."/>
            <person name="Paulsen I.T."/>
            <person name="Fouts D.E."/>
            <person name="Ravel J."/>
            <person name="Tettelin H."/>
            <person name="Ren Q."/>
            <person name="Read T.D."/>
            <person name="DeBoy R.T."/>
            <person name="Seshadri R."/>
            <person name="Salzberg S.L."/>
            <person name="Jensen H.B."/>
            <person name="Birkeland N.K."/>
            <person name="Nelson W.C."/>
            <person name="Dodson R.J."/>
            <person name="Grindhaug S.H."/>
            <person name="Holt I.E."/>
            <person name="Eidhammer I."/>
            <person name="Jonasen I."/>
            <person name="Vanaken S."/>
            <person name="Utterback T.R."/>
            <person name="Feldblyum T.V."/>
            <person name="Fraser C.M."/>
            <person name="Lillehaug J.R."/>
            <person name="Eisen J.A."/>
        </authorList>
    </citation>
    <scope>NUCLEOTIDE SEQUENCE [LARGE SCALE GENOMIC DNA]</scope>
    <source>
        <strain evidence="3">ATCC 33009 / NCIMB 11132 / Bath</strain>
    </source>
</reference>
<sequence>MGFSPLATGPHGFYQQVARPGAAPGSSTARPRNVRRSGPGDLRPFKNSFSVSSRTEARRQRRADTGHPEITTLANMEMEGRCRPKSPERIRHGRAASALQPGEVMASPGGFEPPSPP</sequence>
<dbReference type="KEGG" id="mca:MCA2310"/>
<feature type="compositionally biased region" description="Basic and acidic residues" evidence="1">
    <location>
        <begin position="78"/>
        <end position="90"/>
    </location>
</feature>
<dbReference type="EMBL" id="AE017282">
    <property type="protein sequence ID" value="AAU91645.1"/>
    <property type="molecule type" value="Genomic_DNA"/>
</dbReference>
<proteinExistence type="predicted"/>
<evidence type="ECO:0000313" key="3">
    <source>
        <dbReference type="Proteomes" id="UP000006821"/>
    </source>
</evidence>
<dbReference type="AlphaFoldDB" id="Q605H4"/>
<name>Q605H4_METCA</name>
<evidence type="ECO:0000313" key="2">
    <source>
        <dbReference type="EMBL" id="AAU91645.1"/>
    </source>
</evidence>
<feature type="compositionally biased region" description="Basic and acidic residues" evidence="1">
    <location>
        <begin position="55"/>
        <end position="67"/>
    </location>
</feature>
<feature type="region of interest" description="Disordered" evidence="1">
    <location>
        <begin position="1"/>
        <end position="117"/>
    </location>
</feature>
<organism evidence="2 3">
    <name type="scientific">Methylococcus capsulatus (strain ATCC 33009 / NCIMB 11132 / Bath)</name>
    <dbReference type="NCBI Taxonomy" id="243233"/>
    <lineage>
        <taxon>Bacteria</taxon>
        <taxon>Pseudomonadati</taxon>
        <taxon>Pseudomonadota</taxon>
        <taxon>Gammaproteobacteria</taxon>
        <taxon>Methylococcales</taxon>
        <taxon>Methylococcaceae</taxon>
        <taxon>Methylococcus</taxon>
    </lineage>
</organism>
<dbReference type="Proteomes" id="UP000006821">
    <property type="component" value="Chromosome"/>
</dbReference>
<gene>
    <name evidence="2" type="ordered locus">MCA2310</name>
</gene>
<accession>Q605H4</accession>